<evidence type="ECO:0000313" key="12">
    <source>
        <dbReference type="Ensembl" id="ENSCAFP00030014511.1"/>
    </source>
</evidence>
<name>A0A8C0RG35_CANLF</name>
<keyword evidence="4" id="KW-0796">Tight junction</keyword>
<dbReference type="KEGG" id="cfa:100686536"/>
<dbReference type="RefSeq" id="XP_038305301.1">
    <property type="nucleotide sequence ID" value="XM_038449373.1"/>
</dbReference>
<evidence type="ECO:0000256" key="11">
    <source>
        <dbReference type="SAM" id="Phobius"/>
    </source>
</evidence>
<dbReference type="GO" id="GO:0005923">
    <property type="term" value="C:bicellular tight junction"/>
    <property type="evidence" value="ECO:0007669"/>
    <property type="project" value="UniProtKB-SubCell"/>
</dbReference>
<reference evidence="12" key="3">
    <citation type="submission" date="2025-05" db="UniProtKB">
        <authorList>
            <consortium name="Ensembl"/>
        </authorList>
    </citation>
    <scope>IDENTIFICATION</scope>
</reference>
<dbReference type="RefSeq" id="XP_005641154.1">
    <property type="nucleotide sequence ID" value="XM_005641097.4"/>
</dbReference>
<dbReference type="GeneID" id="100686536"/>
<feature type="transmembrane region" description="Helical" evidence="11">
    <location>
        <begin position="133"/>
        <end position="156"/>
    </location>
</feature>
<dbReference type="Ensembl" id="ENSCAFT00040026710.1">
    <property type="protein sequence ID" value="ENSCAFP00040023204.1"/>
    <property type="gene ID" value="ENSCAFG00040014503.1"/>
</dbReference>
<evidence type="ECO:0000256" key="4">
    <source>
        <dbReference type="ARBA" id="ARBA00022427"/>
    </source>
</evidence>
<evidence type="ECO:0000313" key="14">
    <source>
        <dbReference type="Proteomes" id="UP000694429"/>
    </source>
</evidence>
<dbReference type="RefSeq" id="XP_038442724.1">
    <property type="nucleotide sequence ID" value="XM_038586796.1"/>
</dbReference>
<keyword evidence="9 11" id="KW-0472">Membrane</keyword>
<evidence type="ECO:0000256" key="7">
    <source>
        <dbReference type="ARBA" id="ARBA00022949"/>
    </source>
</evidence>
<dbReference type="RefSeq" id="XP_038305298.1">
    <property type="nucleotide sequence ID" value="XM_038449370.1"/>
</dbReference>
<dbReference type="RefSeq" id="XP_038442722.1">
    <property type="nucleotide sequence ID" value="XM_038586794.1"/>
</dbReference>
<dbReference type="Gene3D" id="1.20.140.150">
    <property type="match status" value="1"/>
</dbReference>
<evidence type="ECO:0000256" key="8">
    <source>
        <dbReference type="ARBA" id="ARBA00022989"/>
    </source>
</evidence>
<dbReference type="GO" id="GO:0005886">
    <property type="term" value="C:plasma membrane"/>
    <property type="evidence" value="ECO:0007669"/>
    <property type="project" value="UniProtKB-SubCell"/>
</dbReference>
<proteinExistence type="inferred from homology"/>
<dbReference type="CTD" id="100288814"/>
<dbReference type="RefSeq" id="XP_022271633.1">
    <property type="nucleotide sequence ID" value="XM_022415925.2"/>
</dbReference>
<dbReference type="RefSeq" id="XP_003435504.1">
    <property type="nucleotide sequence ID" value="XM_003435456.5"/>
</dbReference>
<comment type="similarity">
    <text evidence="3">Belongs to the claudin family.</text>
</comment>
<feature type="transmembrane region" description="Helical" evidence="11">
    <location>
        <begin position="216"/>
        <end position="238"/>
    </location>
</feature>
<dbReference type="Ensembl" id="ENSCAFT00030016612.1">
    <property type="protein sequence ID" value="ENSCAFP00030014511.1"/>
    <property type="gene ID" value="ENSCAFG00030009007.1"/>
</dbReference>
<feature type="compositionally biased region" description="Basic and acidic residues" evidence="10">
    <location>
        <begin position="1"/>
        <end position="11"/>
    </location>
</feature>
<evidence type="ECO:0000256" key="9">
    <source>
        <dbReference type="ARBA" id="ARBA00023136"/>
    </source>
</evidence>
<sequence>MPTTQRQKDYQVSEAENSSGVAESGSPLEPKTDRPPGYAATMLLLINSTNRQMAGFTIATVGWILTTTSTGLVEWRVWYMNNSSLSPSGLVCVGMWKVCIYQYITNFNRATLCHRYTYHDTYLPLDICISQNLLLVATILGLLGRAAIIFALRNVYMGIHQDATFNQFIVSGILNVVAGVCISITVVWNFYSVINEEGITFPPSLYIPFKPDSQEIGSALLVACLAAFMMLLSGLLFLSYKHPLARQIHPETSET</sequence>
<keyword evidence="8 11" id="KW-1133">Transmembrane helix</keyword>
<protein>
    <submittedName>
        <fullName evidence="12">Claudin 34</fullName>
    </submittedName>
</protein>
<dbReference type="Proteomes" id="UP000694542">
    <property type="component" value="Chromosome X"/>
</dbReference>
<keyword evidence="5" id="KW-1003">Cell membrane</keyword>
<evidence type="ECO:0000256" key="2">
    <source>
        <dbReference type="ARBA" id="ARBA00004651"/>
    </source>
</evidence>
<dbReference type="AlphaFoldDB" id="A0A8C0RG35"/>
<dbReference type="RefSeq" id="XP_038305299.1">
    <property type="nucleotide sequence ID" value="XM_038449371.1"/>
</dbReference>
<dbReference type="RefSeq" id="XP_038442725.1">
    <property type="nucleotide sequence ID" value="XM_038586797.1"/>
</dbReference>
<dbReference type="OMA" id="IPVSWNF"/>
<dbReference type="RefSeq" id="XP_038442723.1">
    <property type="nucleotide sequence ID" value="XM_038586795.1"/>
</dbReference>
<evidence type="ECO:0000256" key="1">
    <source>
        <dbReference type="ARBA" id="ARBA00004435"/>
    </source>
</evidence>
<comment type="subcellular location">
    <subcellularLocation>
        <location evidence="1">Cell junction</location>
        <location evidence="1">Tight junction</location>
    </subcellularLocation>
    <subcellularLocation>
        <location evidence="2">Cell membrane</location>
        <topology evidence="2">Multi-pass membrane protein</topology>
    </subcellularLocation>
</comment>
<feature type="region of interest" description="Disordered" evidence="10">
    <location>
        <begin position="1"/>
        <end position="35"/>
    </location>
</feature>
<dbReference type="GO" id="GO:0005198">
    <property type="term" value="F:structural molecule activity"/>
    <property type="evidence" value="ECO:0007669"/>
    <property type="project" value="InterPro"/>
</dbReference>
<evidence type="ECO:0000256" key="6">
    <source>
        <dbReference type="ARBA" id="ARBA00022692"/>
    </source>
</evidence>
<evidence type="ECO:0000256" key="3">
    <source>
        <dbReference type="ARBA" id="ARBA00008295"/>
    </source>
</evidence>
<dbReference type="RefSeq" id="XP_022271634.1">
    <property type="nucleotide sequence ID" value="XM_022415926.2"/>
</dbReference>
<evidence type="ECO:0000256" key="5">
    <source>
        <dbReference type="ARBA" id="ARBA00022475"/>
    </source>
</evidence>
<dbReference type="RefSeq" id="XP_038305300.1">
    <property type="nucleotide sequence ID" value="XM_038449372.1"/>
</dbReference>
<keyword evidence="6 11" id="KW-0812">Transmembrane</keyword>
<dbReference type="Pfam" id="PF13903">
    <property type="entry name" value="Claudin_2"/>
    <property type="match status" value="1"/>
</dbReference>
<dbReference type="InterPro" id="IPR004031">
    <property type="entry name" value="PMP22/EMP/MP20/Claudin"/>
</dbReference>
<dbReference type="PANTHER" id="PTHR12002">
    <property type="entry name" value="CLAUDIN"/>
    <property type="match status" value="1"/>
</dbReference>
<accession>A0A8C0RG35</accession>
<reference evidence="13" key="1">
    <citation type="submission" date="2018-10" db="EMBL/GenBank/DDBJ databases">
        <title>De novo assembly of a Great Dane genome.</title>
        <authorList>
            <person name="Kidd J.M."/>
            <person name="Pendleton A.L."/>
            <person name="Shen F."/>
            <person name="Emery S."/>
        </authorList>
    </citation>
    <scope>NUCLEOTIDE SEQUENCE [LARGE SCALE GENOMIC DNA]</scope>
    <source>
        <strain evidence="13">Great Dane</strain>
    </source>
</reference>
<feature type="transmembrane region" description="Helical" evidence="11">
    <location>
        <begin position="168"/>
        <end position="191"/>
    </location>
</feature>
<reference evidence="12" key="2">
    <citation type="submission" date="2019-03" db="EMBL/GenBank/DDBJ databases">
        <authorList>
            <person name="Warren W.C."/>
            <person name="Johnson G.S."/>
        </authorList>
    </citation>
    <scope>NUCLEOTIDE SEQUENCE [LARGE SCALE GENOMIC DNA]</scope>
    <source>
        <strain evidence="12">Basenji</strain>
    </source>
</reference>
<dbReference type="InterPro" id="IPR006187">
    <property type="entry name" value="Claudin"/>
</dbReference>
<dbReference type="Proteomes" id="UP000694429">
    <property type="component" value="Chromosome X"/>
</dbReference>
<keyword evidence="7" id="KW-0965">Cell junction</keyword>
<evidence type="ECO:0000256" key="10">
    <source>
        <dbReference type="SAM" id="MobiDB-lite"/>
    </source>
</evidence>
<organism evidence="12 14">
    <name type="scientific">Canis lupus familiaris</name>
    <name type="common">Dog</name>
    <name type="synonym">Canis familiaris</name>
    <dbReference type="NCBI Taxonomy" id="9615"/>
    <lineage>
        <taxon>Eukaryota</taxon>
        <taxon>Metazoa</taxon>
        <taxon>Chordata</taxon>
        <taxon>Craniata</taxon>
        <taxon>Vertebrata</taxon>
        <taxon>Euteleostomi</taxon>
        <taxon>Mammalia</taxon>
        <taxon>Eutheria</taxon>
        <taxon>Laurasiatheria</taxon>
        <taxon>Carnivora</taxon>
        <taxon>Caniformia</taxon>
        <taxon>Canidae</taxon>
        <taxon>Canis</taxon>
    </lineage>
</organism>
<evidence type="ECO:0000313" key="13">
    <source>
        <dbReference type="Ensembl" id="ENSCAFP00040023204.1"/>
    </source>
</evidence>
<dbReference type="PRINTS" id="PR01077">
    <property type="entry name" value="CLAUDIN"/>
</dbReference>
<gene>
    <name evidence="12" type="primary">CLDN34</name>
</gene>